<dbReference type="Proteomes" id="UP000216451">
    <property type="component" value="Unassembled WGS sequence"/>
</dbReference>
<keyword evidence="1 4" id="KW-0378">Hydrolase</keyword>
<accession>A0A261GBF6</accession>
<dbReference type="Pfam" id="PF02065">
    <property type="entry name" value="Melibiase"/>
    <property type="match status" value="1"/>
</dbReference>
<dbReference type="GO" id="GO:0016798">
    <property type="term" value="F:hydrolase activity, acting on glycosyl bonds"/>
    <property type="evidence" value="ECO:0007669"/>
    <property type="project" value="UniProtKB-KW"/>
</dbReference>
<feature type="domain" description="Glycosyl hydrolase family 36 C-terminal" evidence="3">
    <location>
        <begin position="88"/>
        <end position="169"/>
    </location>
</feature>
<dbReference type="AlphaFoldDB" id="A0A261GBF6"/>
<evidence type="ECO:0000256" key="1">
    <source>
        <dbReference type="ARBA" id="ARBA00022801"/>
    </source>
</evidence>
<comment type="caution">
    <text evidence="4">The sequence shown here is derived from an EMBL/GenBank/DDBJ whole genome shotgun (WGS) entry which is preliminary data.</text>
</comment>
<keyword evidence="2" id="KW-0326">Glycosidase</keyword>
<evidence type="ECO:0000259" key="3">
    <source>
        <dbReference type="Pfam" id="PF16874"/>
    </source>
</evidence>
<dbReference type="InterPro" id="IPR031705">
    <property type="entry name" value="Glyco_hydro_36_C"/>
</dbReference>
<dbReference type="InterPro" id="IPR017853">
    <property type="entry name" value="GH"/>
</dbReference>
<dbReference type="Gene3D" id="2.60.40.1180">
    <property type="entry name" value="Golgi alpha-mannosidase II"/>
    <property type="match status" value="1"/>
</dbReference>
<dbReference type="Gene3D" id="3.20.20.70">
    <property type="entry name" value="Aldolase class I"/>
    <property type="match status" value="1"/>
</dbReference>
<organism evidence="4 5">
    <name type="scientific">Bifidobacterium aquikefiri</name>
    <dbReference type="NCBI Taxonomy" id="1653207"/>
    <lineage>
        <taxon>Bacteria</taxon>
        <taxon>Bacillati</taxon>
        <taxon>Actinomycetota</taxon>
        <taxon>Actinomycetes</taxon>
        <taxon>Bifidobacteriales</taxon>
        <taxon>Bifidobacteriaceae</taxon>
        <taxon>Bifidobacterium</taxon>
    </lineage>
</organism>
<name>A0A261GBF6_9BIFI</name>
<evidence type="ECO:0000256" key="2">
    <source>
        <dbReference type="ARBA" id="ARBA00023295"/>
    </source>
</evidence>
<protein>
    <submittedName>
        <fullName evidence="4">Glycoside hydrolase</fullName>
    </submittedName>
</protein>
<dbReference type="EMBL" id="MWXA01000001">
    <property type="protein sequence ID" value="OZG68758.1"/>
    <property type="molecule type" value="Genomic_DNA"/>
</dbReference>
<dbReference type="InterPro" id="IPR013780">
    <property type="entry name" value="Glyco_hydro_b"/>
</dbReference>
<evidence type="ECO:0000313" key="5">
    <source>
        <dbReference type="Proteomes" id="UP000216451"/>
    </source>
</evidence>
<dbReference type="SUPFAM" id="SSF51445">
    <property type="entry name" value="(Trans)glycosidases"/>
    <property type="match status" value="1"/>
</dbReference>
<keyword evidence="5" id="KW-1185">Reference proteome</keyword>
<evidence type="ECO:0000313" key="4">
    <source>
        <dbReference type="EMBL" id="OZG68758.1"/>
    </source>
</evidence>
<proteinExistence type="predicted"/>
<gene>
    <name evidence="4" type="ORF">BAQU_0059</name>
</gene>
<reference evidence="4 5" key="1">
    <citation type="journal article" date="2017" name="BMC Genomics">
        <title>Comparative genomic and phylogenomic analyses of the Bifidobacteriaceae family.</title>
        <authorList>
            <person name="Lugli G.A."/>
            <person name="Milani C."/>
            <person name="Turroni F."/>
            <person name="Duranti S."/>
            <person name="Mancabelli L."/>
            <person name="Mangifesta M."/>
            <person name="Ferrario C."/>
            <person name="Modesto M."/>
            <person name="Mattarelli P."/>
            <person name="Jiri K."/>
            <person name="van Sinderen D."/>
            <person name="Ventura M."/>
        </authorList>
    </citation>
    <scope>NUCLEOTIDE SEQUENCE [LARGE SCALE GENOMIC DNA]</scope>
    <source>
        <strain evidence="4 5">LMG 28769</strain>
    </source>
</reference>
<dbReference type="Pfam" id="PF16874">
    <property type="entry name" value="Glyco_hydro_36C"/>
    <property type="match status" value="1"/>
</dbReference>
<sequence>MQHVAPEYIGAHISQPSSKQTGRTFSLGFRAATAVFYSFGIEWDITTASQDDLDELAAWITWYKEHREFLHGGNYHRFDIADPSVTGYGVVSNDGSRAIIAHVQEEESPSNRGSYMRIAGLDPQGKYCVQWTGPEAAKAALESLDSYGPFGKAEVSGSFLESVGIRMPRCKPETIRLFEIRRVTL</sequence>
<dbReference type="InterPro" id="IPR013785">
    <property type="entry name" value="Aldolase_TIM"/>
</dbReference>